<dbReference type="RefSeq" id="WP_207687286.1">
    <property type="nucleotide sequence ID" value="NZ_CP061799.1"/>
</dbReference>
<dbReference type="AlphaFoldDB" id="A0A975B9B5"/>
<reference evidence="1" key="1">
    <citation type="journal article" date="2021" name="Microb. Physiol.">
        <title>Proteogenomic Insights into the Physiology of Marine, Sulfate-Reducing, Filamentous Desulfonema limicola and Desulfonema magnum.</title>
        <authorList>
            <person name="Schnaars V."/>
            <person name="Wohlbrand L."/>
            <person name="Scheve S."/>
            <person name="Hinrichs C."/>
            <person name="Reinhardt R."/>
            <person name="Rabus R."/>
        </authorList>
    </citation>
    <scope>NUCLEOTIDE SEQUENCE</scope>
    <source>
        <strain evidence="1">5ac10</strain>
    </source>
</reference>
<accession>A0A975B9B5</accession>
<keyword evidence="2" id="KW-1185">Reference proteome</keyword>
<dbReference type="Proteomes" id="UP000663720">
    <property type="component" value="Chromosome"/>
</dbReference>
<evidence type="ECO:0000313" key="1">
    <source>
        <dbReference type="EMBL" id="QTA81217.1"/>
    </source>
</evidence>
<dbReference type="InterPro" id="IPR013406">
    <property type="entry name" value="CHP02574_addiction_mod"/>
</dbReference>
<evidence type="ECO:0000313" key="2">
    <source>
        <dbReference type="Proteomes" id="UP000663720"/>
    </source>
</evidence>
<dbReference type="NCBIfam" id="TIGR02574">
    <property type="entry name" value="stabl_TIGR02574"/>
    <property type="match status" value="1"/>
</dbReference>
<dbReference type="Pfam" id="PF09720">
    <property type="entry name" value="Unstab_antitox"/>
    <property type="match status" value="1"/>
</dbReference>
<dbReference type="EMBL" id="CP061799">
    <property type="protein sequence ID" value="QTA81217.1"/>
    <property type="molecule type" value="Genomic_DNA"/>
</dbReference>
<dbReference type="KEGG" id="dli:dnl_35480"/>
<gene>
    <name evidence="1" type="ORF">dnl_35480</name>
</gene>
<sequence>MRLEEIRQEINKLDMSDKILLIADVWDTIAQSNKELPMPEWQKKELDLRYKLYKAGKQNLHDWVSVHESLRKKYR</sequence>
<name>A0A975B9B5_9BACT</name>
<proteinExistence type="predicted"/>
<protein>
    <submittedName>
        <fullName evidence="1">Addiction module domain-containing protein, CHP02574</fullName>
    </submittedName>
</protein>
<organism evidence="1 2">
    <name type="scientific">Desulfonema limicola</name>
    <dbReference type="NCBI Taxonomy" id="45656"/>
    <lineage>
        <taxon>Bacteria</taxon>
        <taxon>Pseudomonadati</taxon>
        <taxon>Thermodesulfobacteriota</taxon>
        <taxon>Desulfobacteria</taxon>
        <taxon>Desulfobacterales</taxon>
        <taxon>Desulfococcaceae</taxon>
        <taxon>Desulfonema</taxon>
    </lineage>
</organism>